<dbReference type="EMBL" id="SXFB01000004">
    <property type="protein sequence ID" value="NFV26049.1"/>
    <property type="molecule type" value="Genomic_DNA"/>
</dbReference>
<proteinExistence type="inferred from homology"/>
<dbReference type="Pfam" id="PF00015">
    <property type="entry name" value="MCPsignal"/>
    <property type="match status" value="1"/>
</dbReference>
<dbReference type="RefSeq" id="WP_003372996.1">
    <property type="nucleotide sequence ID" value="NZ_JACBBA010000001.1"/>
</dbReference>
<dbReference type="EMBL" id="SWOV01000010">
    <property type="protein sequence ID" value="NFF87334.1"/>
    <property type="molecule type" value="Genomic_DNA"/>
</dbReference>
<dbReference type="Proteomes" id="UP000473681">
    <property type="component" value="Unassembled WGS sequence"/>
</dbReference>
<evidence type="ECO:0000313" key="7">
    <source>
        <dbReference type="EMBL" id="NFF87334.1"/>
    </source>
</evidence>
<dbReference type="Gene3D" id="1.10.287.950">
    <property type="entry name" value="Methyl-accepting chemotaxis protein"/>
    <property type="match status" value="1"/>
</dbReference>
<dbReference type="PANTHER" id="PTHR43531:SF11">
    <property type="entry name" value="METHYL-ACCEPTING CHEMOTAXIS PROTEIN 3"/>
    <property type="match status" value="1"/>
</dbReference>
<evidence type="ECO:0000313" key="12">
    <source>
        <dbReference type="Proteomes" id="UP000486903"/>
    </source>
</evidence>
<dbReference type="CDD" id="cd11386">
    <property type="entry name" value="MCP_signal"/>
    <property type="match status" value="1"/>
</dbReference>
<dbReference type="AlphaFoldDB" id="A0A0L9Y7D7"/>
<dbReference type="CDD" id="cd12912">
    <property type="entry name" value="PDC2_MCP_like"/>
    <property type="match status" value="1"/>
</dbReference>
<evidence type="ECO:0000313" key="10">
    <source>
        <dbReference type="Proteomes" id="UP000473681"/>
    </source>
</evidence>
<dbReference type="Gene3D" id="6.10.340.10">
    <property type="match status" value="1"/>
</dbReference>
<dbReference type="Proteomes" id="UP000476820">
    <property type="component" value="Unassembled WGS sequence"/>
</dbReference>
<dbReference type="InterPro" id="IPR033462">
    <property type="entry name" value="Cache_3-Cache_2"/>
</dbReference>
<dbReference type="SMART" id="SM00304">
    <property type="entry name" value="HAMP"/>
    <property type="match status" value="1"/>
</dbReference>
<evidence type="ECO:0000259" key="5">
    <source>
        <dbReference type="PROSITE" id="PS50111"/>
    </source>
</evidence>
<dbReference type="PROSITE" id="PS50885">
    <property type="entry name" value="HAMP"/>
    <property type="match status" value="1"/>
</dbReference>
<dbReference type="Pfam" id="PF17201">
    <property type="entry name" value="Cache_3-Cache_2"/>
    <property type="match status" value="1"/>
</dbReference>
<dbReference type="Pfam" id="PF00672">
    <property type="entry name" value="HAMP"/>
    <property type="match status" value="1"/>
</dbReference>
<evidence type="ECO:0000256" key="1">
    <source>
        <dbReference type="ARBA" id="ARBA00022500"/>
    </source>
</evidence>
<keyword evidence="4" id="KW-0472">Membrane</keyword>
<reference evidence="10 11" key="1">
    <citation type="submission" date="2019-04" db="EMBL/GenBank/DDBJ databases">
        <title>Genome sequencing of Clostridium botulinum Groups I-IV and Clostridium butyricum.</title>
        <authorList>
            <person name="Brunt J."/>
            <person name="Van Vliet A.H.M."/>
            <person name="Stringer S.C."/>
            <person name="Carter A.T."/>
            <person name="Peck M.W."/>
        </authorList>
    </citation>
    <scope>NUCLEOTIDE SEQUENCE [LARGE SCALE GENOMIC DNA]</scope>
    <source>
        <strain evidence="7 11">1605</strain>
        <strain evidence="9 12">BL81</strain>
        <strain evidence="8 10">CB-K-33E</strain>
    </source>
</reference>
<feature type="transmembrane region" description="Helical" evidence="4">
    <location>
        <begin position="327"/>
        <end position="347"/>
    </location>
</feature>
<dbReference type="OrthoDB" id="597657at2"/>
<comment type="caution">
    <text evidence="9">The sequence shown here is derived from an EMBL/GenBank/DDBJ whole genome shotgun (WGS) entry which is preliminary data.</text>
</comment>
<keyword evidence="1" id="KW-0145">Chemotaxis</keyword>
<dbReference type="GO" id="GO:0005886">
    <property type="term" value="C:plasma membrane"/>
    <property type="evidence" value="ECO:0007669"/>
    <property type="project" value="TreeGrafter"/>
</dbReference>
<organism evidence="9 12">
    <name type="scientific">Clostridium botulinum</name>
    <dbReference type="NCBI Taxonomy" id="1491"/>
    <lineage>
        <taxon>Bacteria</taxon>
        <taxon>Bacillati</taxon>
        <taxon>Bacillota</taxon>
        <taxon>Clostridia</taxon>
        <taxon>Eubacteriales</taxon>
        <taxon>Clostridiaceae</taxon>
        <taxon>Clostridium</taxon>
    </lineage>
</organism>
<dbReference type="SMART" id="SM00283">
    <property type="entry name" value="MA"/>
    <property type="match status" value="1"/>
</dbReference>
<keyword evidence="4" id="KW-0812">Transmembrane</keyword>
<dbReference type="InterPro" id="IPR051310">
    <property type="entry name" value="MCP_chemotaxis"/>
</dbReference>
<accession>A0A0L9Y7D7</accession>
<dbReference type="PROSITE" id="PS50111">
    <property type="entry name" value="CHEMOTAXIS_TRANSDUC_2"/>
    <property type="match status" value="1"/>
</dbReference>
<dbReference type="InterPro" id="IPR004089">
    <property type="entry name" value="MCPsignal_dom"/>
</dbReference>
<evidence type="ECO:0000313" key="9">
    <source>
        <dbReference type="EMBL" id="NFV26049.1"/>
    </source>
</evidence>
<dbReference type="CDD" id="cd06225">
    <property type="entry name" value="HAMP"/>
    <property type="match status" value="1"/>
</dbReference>
<dbReference type="GO" id="GO:0006935">
    <property type="term" value="P:chemotaxis"/>
    <property type="evidence" value="ECO:0007669"/>
    <property type="project" value="UniProtKB-KW"/>
</dbReference>
<dbReference type="Gene3D" id="3.30.450.20">
    <property type="entry name" value="PAS domain"/>
    <property type="match status" value="1"/>
</dbReference>
<dbReference type="GO" id="GO:0007165">
    <property type="term" value="P:signal transduction"/>
    <property type="evidence" value="ECO:0007669"/>
    <property type="project" value="UniProtKB-KW"/>
</dbReference>
<evidence type="ECO:0000256" key="2">
    <source>
        <dbReference type="ARBA" id="ARBA00029447"/>
    </source>
</evidence>
<dbReference type="SUPFAM" id="SSF58104">
    <property type="entry name" value="Methyl-accepting chemotaxis protein (MCP) signaling domain"/>
    <property type="match status" value="1"/>
</dbReference>
<evidence type="ECO:0000313" key="11">
    <source>
        <dbReference type="Proteomes" id="UP000476820"/>
    </source>
</evidence>
<evidence type="ECO:0000256" key="3">
    <source>
        <dbReference type="PROSITE-ProRule" id="PRU00284"/>
    </source>
</evidence>
<keyword evidence="4" id="KW-1133">Transmembrane helix</keyword>
<name>A0A0L9Y7D7_CLOBO</name>
<sequence length="700" mass="76916">MKNKIQVYFKKASVKSKLMLIIIPIVAFGLLLLTSITYGSAKNMIQKELVNLMSEREAEAVNNIDTWLNSRLSEVKEVAQSPILERVLELNPDLNLENNDESIALIDQLNLSRWTFVNNTYPDEYAALHILSGISSNEWKSVENSNKLLARYYNVNGDENKTSPWAKAALEETFKKFSNNNGPYDIILNPTYSEAYKRNVVMMIAWKKDGMGEAKIGAASSLAIEVVENKVKELKYGKKGYGMLIADDGTFISHPNQEYVMKENINTLEDKEMLKLSSTIKSQDKGIIKLGMGTGKKLAFYQKVPVTNWMVVNVVYESELFSICTKLLILMIIIAILIIIVVILTIYKFSTNMLKPLTNISIFADEVAAGNLSANININSDDEFGKVAKALNNTAQYLKNYISEIDEVLGSISNGNINVNVEGEYKGDFVGIKESLIKIISSLNNTFTQIREATQQVSSGSQEVASVAQVLAQGASDQASSIDELTASIGDINEQLKGTAEHANGTNKIVNQLVTYIEDSNKQMDGMLSAMSNIDVSSKNIQNIIKTIADIAEQTNLLALNAAIEAARAGEAGKGFAVVADEVRMLAEQSSQAVKRTTELIENSIESVNEGKVIADNTASSLKEVVEHTKGATELVVNIANLAEEQSESLNKINERIEEIANVIQSNSSIAEESTAASEELTAQAESLDYMVAQFELKED</sequence>
<dbReference type="EMBL" id="SWVK01000005">
    <property type="protein sequence ID" value="NFN34527.1"/>
    <property type="molecule type" value="Genomic_DNA"/>
</dbReference>
<feature type="domain" description="HAMP" evidence="6">
    <location>
        <begin position="351"/>
        <end position="403"/>
    </location>
</feature>
<gene>
    <name evidence="7" type="ORF">FC774_05530</name>
    <name evidence="8" type="ORF">FDB51_05140</name>
    <name evidence="9" type="ORF">FDG31_07635</name>
</gene>
<evidence type="ECO:0000259" key="6">
    <source>
        <dbReference type="PROSITE" id="PS50885"/>
    </source>
</evidence>
<dbReference type="InterPro" id="IPR003660">
    <property type="entry name" value="HAMP_dom"/>
</dbReference>
<evidence type="ECO:0000256" key="4">
    <source>
        <dbReference type="SAM" id="Phobius"/>
    </source>
</evidence>
<feature type="domain" description="Methyl-accepting transducer" evidence="5">
    <location>
        <begin position="453"/>
        <end position="682"/>
    </location>
</feature>
<protein>
    <submittedName>
        <fullName evidence="9">Methyl-accepting chemotaxis protein</fullName>
    </submittedName>
</protein>
<dbReference type="GO" id="GO:0004888">
    <property type="term" value="F:transmembrane signaling receptor activity"/>
    <property type="evidence" value="ECO:0007669"/>
    <property type="project" value="TreeGrafter"/>
</dbReference>
<keyword evidence="3" id="KW-0807">Transducer</keyword>
<comment type="similarity">
    <text evidence="2">Belongs to the methyl-accepting chemotaxis (MCP) protein family.</text>
</comment>
<evidence type="ECO:0000313" key="8">
    <source>
        <dbReference type="EMBL" id="NFN34527.1"/>
    </source>
</evidence>
<dbReference type="PANTHER" id="PTHR43531">
    <property type="entry name" value="PROTEIN ICFG"/>
    <property type="match status" value="1"/>
</dbReference>
<dbReference type="Proteomes" id="UP000486903">
    <property type="component" value="Unassembled WGS sequence"/>
</dbReference>